<comment type="pathway">
    <text evidence="2 8">Cofactor biosynthesis; ubiquinone biosynthesis.</text>
</comment>
<dbReference type="EMBL" id="BFAD01000012">
    <property type="protein sequence ID" value="GBE87988.1"/>
    <property type="molecule type" value="Genomic_DNA"/>
</dbReference>
<evidence type="ECO:0000256" key="3">
    <source>
        <dbReference type="ARBA" id="ARBA00010766"/>
    </source>
</evidence>
<organism evidence="10 11">
    <name type="scientific">Sparassis crispa</name>
    <dbReference type="NCBI Taxonomy" id="139825"/>
    <lineage>
        <taxon>Eukaryota</taxon>
        <taxon>Fungi</taxon>
        <taxon>Dikarya</taxon>
        <taxon>Basidiomycota</taxon>
        <taxon>Agaricomycotina</taxon>
        <taxon>Agaricomycetes</taxon>
        <taxon>Polyporales</taxon>
        <taxon>Sparassidaceae</taxon>
        <taxon>Sparassis</taxon>
    </lineage>
</organism>
<sequence length="208" mass="22505">MSRNVLLQLALPLVETHGFTRQVLARSVLSLPTHEEPLSETAVSALFGNGSDARRTLINAWLDDARRQMKSAPSPALKDVLAFRLRFNEPVLSHLPEAFALLASPSTAFPPLDPMPALKHAAKVADEACYISGDTTVGNAWYARRASLAAIYAAAELHQLTSPHTAYTFLDGLLDTSSKVESSLGEADLFASYIGRSWAGIIKSRGIF</sequence>
<dbReference type="OrthoDB" id="619536at2759"/>
<dbReference type="GO" id="GO:0005743">
    <property type="term" value="C:mitochondrial inner membrane"/>
    <property type="evidence" value="ECO:0007669"/>
    <property type="project" value="TreeGrafter"/>
</dbReference>
<dbReference type="GO" id="GO:0008289">
    <property type="term" value="F:lipid binding"/>
    <property type="evidence" value="ECO:0007669"/>
    <property type="project" value="UniProtKB-UniRule"/>
</dbReference>
<keyword evidence="10" id="KW-0830">Ubiquinone</keyword>
<keyword evidence="6 8" id="KW-0446">Lipid-binding</keyword>
<evidence type="ECO:0000256" key="1">
    <source>
        <dbReference type="ARBA" id="ARBA00004173"/>
    </source>
</evidence>
<accession>A0A401H0Q5</accession>
<dbReference type="InterPro" id="IPR013718">
    <property type="entry name" value="COQ9_C"/>
</dbReference>
<dbReference type="GO" id="GO:0006744">
    <property type="term" value="P:ubiquinone biosynthetic process"/>
    <property type="evidence" value="ECO:0007669"/>
    <property type="project" value="UniProtKB-UniRule"/>
</dbReference>
<dbReference type="InParanoid" id="A0A401H0Q5"/>
<dbReference type="PANTHER" id="PTHR21427">
    <property type="entry name" value="UBIQUINONE BIOSYNTHESIS PROTEIN COQ9, MITOCHONDRIAL"/>
    <property type="match status" value="1"/>
</dbReference>
<keyword evidence="7 8" id="KW-0496">Mitochondrion</keyword>
<dbReference type="RefSeq" id="XP_027618901.1">
    <property type="nucleotide sequence ID" value="XM_027763100.1"/>
</dbReference>
<dbReference type="PANTHER" id="PTHR21427:SF19">
    <property type="entry name" value="UBIQUINONE BIOSYNTHESIS PROTEIN COQ9, MITOCHONDRIAL"/>
    <property type="match status" value="1"/>
</dbReference>
<dbReference type="GeneID" id="38784905"/>
<dbReference type="Pfam" id="PF08511">
    <property type="entry name" value="COQ9"/>
    <property type="match status" value="1"/>
</dbReference>
<evidence type="ECO:0000256" key="4">
    <source>
        <dbReference type="ARBA" id="ARBA00022688"/>
    </source>
</evidence>
<evidence type="ECO:0000313" key="10">
    <source>
        <dbReference type="EMBL" id="GBE87988.1"/>
    </source>
</evidence>
<comment type="caution">
    <text evidence="10">The sequence shown here is derived from an EMBL/GenBank/DDBJ whole genome shotgun (WGS) entry which is preliminary data.</text>
</comment>
<evidence type="ECO:0000259" key="9">
    <source>
        <dbReference type="Pfam" id="PF08511"/>
    </source>
</evidence>
<keyword evidence="5" id="KW-0809">Transit peptide</keyword>
<gene>
    <name evidence="10" type="ORF">SCP_1202140</name>
</gene>
<evidence type="ECO:0000313" key="11">
    <source>
        <dbReference type="Proteomes" id="UP000287166"/>
    </source>
</evidence>
<reference evidence="10 11" key="1">
    <citation type="journal article" date="2018" name="Sci. Rep.">
        <title>Genome sequence of the cauliflower mushroom Sparassis crispa (Hanabiratake) and its association with beneficial usage.</title>
        <authorList>
            <person name="Kiyama R."/>
            <person name="Furutani Y."/>
            <person name="Kawaguchi K."/>
            <person name="Nakanishi T."/>
        </authorList>
    </citation>
    <scope>NUCLEOTIDE SEQUENCE [LARGE SCALE GENOMIC DNA]</scope>
</reference>
<dbReference type="STRING" id="139825.A0A401H0Q5"/>
<keyword evidence="11" id="KW-1185">Reference proteome</keyword>
<protein>
    <recommendedName>
        <fullName evidence="8">Ubiquinone biosynthesis protein</fullName>
    </recommendedName>
</protein>
<proteinExistence type="inferred from homology"/>
<dbReference type="InterPro" id="IPR012762">
    <property type="entry name" value="Ubiq_biosynth_COQ9"/>
</dbReference>
<evidence type="ECO:0000256" key="5">
    <source>
        <dbReference type="ARBA" id="ARBA00022946"/>
    </source>
</evidence>
<dbReference type="AlphaFoldDB" id="A0A401H0Q5"/>
<comment type="subcellular location">
    <subcellularLocation>
        <location evidence="1 8">Mitochondrion</location>
    </subcellularLocation>
</comment>
<dbReference type="UniPathway" id="UPA00232"/>
<dbReference type="Proteomes" id="UP000287166">
    <property type="component" value="Unassembled WGS sequence"/>
</dbReference>
<feature type="domain" description="COQ9 C-terminal" evidence="9">
    <location>
        <begin position="117"/>
        <end position="165"/>
    </location>
</feature>
<evidence type="ECO:0000256" key="7">
    <source>
        <dbReference type="ARBA" id="ARBA00023128"/>
    </source>
</evidence>
<comment type="function">
    <text evidence="8">Membrane-associated protein that warps the membrane surface to access and bind aromatic isoprenes with high specificity, including ubiquinone (CoQ) isoprene intermediates and presents them directly to Coq7, therefore facilitating the Coq7-mediated hydroxylase step. Participates in the biosynthesis of coenzyme Q, also named ubiquinone, an essential lipid-soluble electron transporter for aerobic cellular respiration.</text>
</comment>
<keyword evidence="4 8" id="KW-0831">Ubiquinone biosynthesis</keyword>
<evidence type="ECO:0000256" key="2">
    <source>
        <dbReference type="ARBA" id="ARBA00004749"/>
    </source>
</evidence>
<evidence type="ECO:0000256" key="6">
    <source>
        <dbReference type="ARBA" id="ARBA00023121"/>
    </source>
</evidence>
<evidence type="ECO:0000256" key="8">
    <source>
        <dbReference type="RuleBase" id="RU366063"/>
    </source>
</evidence>
<name>A0A401H0Q5_9APHY</name>
<comment type="similarity">
    <text evidence="3 8">Belongs to the COQ9 family.</text>
</comment>